<dbReference type="GO" id="GO:0006753">
    <property type="term" value="P:nucleoside phosphate metabolic process"/>
    <property type="evidence" value="ECO:0007669"/>
    <property type="project" value="TreeGrafter"/>
</dbReference>
<dbReference type="PANTHER" id="PTHR11839">
    <property type="entry name" value="UDP/ADP-SUGAR PYROPHOSPHATASE"/>
    <property type="match status" value="1"/>
</dbReference>
<dbReference type="Gene3D" id="3.90.79.10">
    <property type="entry name" value="Nucleoside Triphosphate Pyrophosphohydrolase"/>
    <property type="match status" value="1"/>
</dbReference>
<dbReference type="AlphaFoldDB" id="A0A383BQJ2"/>
<dbReference type="InterPro" id="IPR020084">
    <property type="entry name" value="NUDIX_hydrolase_CS"/>
</dbReference>
<dbReference type="InterPro" id="IPR000086">
    <property type="entry name" value="NUDIX_hydrolase_dom"/>
</dbReference>
<evidence type="ECO:0000313" key="3">
    <source>
        <dbReference type="EMBL" id="SVE22121.1"/>
    </source>
</evidence>
<dbReference type="CDD" id="cd18888">
    <property type="entry name" value="NUDIX_ADPRase_Nudt5"/>
    <property type="match status" value="1"/>
</dbReference>
<dbReference type="InterPro" id="IPR020476">
    <property type="entry name" value="Nudix_hydrolase"/>
</dbReference>
<name>A0A383BQJ2_9ZZZZ</name>
<accession>A0A383BQJ2</accession>
<dbReference type="SUPFAM" id="SSF55811">
    <property type="entry name" value="Nudix"/>
    <property type="match status" value="1"/>
</dbReference>
<dbReference type="PRINTS" id="PR00502">
    <property type="entry name" value="NUDIXFAMILY"/>
</dbReference>
<dbReference type="PANTHER" id="PTHR11839:SF1">
    <property type="entry name" value="ADP-SUGAR PYROPHOSPHATASE"/>
    <property type="match status" value="1"/>
</dbReference>
<organism evidence="3">
    <name type="scientific">marine metagenome</name>
    <dbReference type="NCBI Taxonomy" id="408172"/>
    <lineage>
        <taxon>unclassified sequences</taxon>
        <taxon>metagenomes</taxon>
        <taxon>ecological metagenomes</taxon>
    </lineage>
</organism>
<sequence length="187" mass="21390">MRTSQILEEKTLYRNRWTELVELVYRDEKDQIRNWEGVHRSNRSSAVVIIPRLFPSGCFVLIRQFRPPTGKYMLEFPAGLIDEGETPAETALRELKEETGYMGRIESVTPPLYTSPGLLSESCYLTYVSIDEAIVENRFPQAENEPGESIEVIVLEAGKVLPYLEVASKNGDGIDIKLYTYFYKNGK</sequence>
<reference evidence="3" key="1">
    <citation type="submission" date="2018-05" db="EMBL/GenBank/DDBJ databases">
        <authorList>
            <person name="Lanie J.A."/>
            <person name="Ng W.-L."/>
            <person name="Kazmierczak K.M."/>
            <person name="Andrzejewski T.M."/>
            <person name="Davidsen T.M."/>
            <person name="Wayne K.J."/>
            <person name="Tettelin H."/>
            <person name="Glass J.I."/>
            <person name="Rusch D."/>
            <person name="Podicherti R."/>
            <person name="Tsui H.-C.T."/>
            <person name="Winkler M.E."/>
        </authorList>
    </citation>
    <scope>NUCLEOTIDE SEQUENCE</scope>
</reference>
<protein>
    <recommendedName>
        <fullName evidence="2">Nudix hydrolase domain-containing protein</fullName>
    </recommendedName>
</protein>
<dbReference type="PROSITE" id="PS51462">
    <property type="entry name" value="NUDIX"/>
    <property type="match status" value="1"/>
</dbReference>
<feature type="domain" description="Nudix hydrolase" evidence="2">
    <location>
        <begin position="40"/>
        <end position="178"/>
    </location>
</feature>
<evidence type="ECO:0000256" key="1">
    <source>
        <dbReference type="ARBA" id="ARBA00022801"/>
    </source>
</evidence>
<dbReference type="PROSITE" id="PS00893">
    <property type="entry name" value="NUDIX_BOX"/>
    <property type="match status" value="1"/>
</dbReference>
<evidence type="ECO:0000259" key="2">
    <source>
        <dbReference type="PROSITE" id="PS51462"/>
    </source>
</evidence>
<gene>
    <name evidence="3" type="ORF">METZ01_LOCUS474975</name>
</gene>
<keyword evidence="1" id="KW-0378">Hydrolase</keyword>
<dbReference type="Pfam" id="PF00293">
    <property type="entry name" value="NUDIX"/>
    <property type="match status" value="1"/>
</dbReference>
<dbReference type="GO" id="GO:0016462">
    <property type="term" value="F:pyrophosphatase activity"/>
    <property type="evidence" value="ECO:0007669"/>
    <property type="project" value="UniProtKB-ARBA"/>
</dbReference>
<proteinExistence type="predicted"/>
<dbReference type="InterPro" id="IPR015797">
    <property type="entry name" value="NUDIX_hydrolase-like_dom_sf"/>
</dbReference>
<dbReference type="EMBL" id="UINC01202358">
    <property type="protein sequence ID" value="SVE22121.1"/>
    <property type="molecule type" value="Genomic_DNA"/>
</dbReference>
<dbReference type="GO" id="GO:0019693">
    <property type="term" value="P:ribose phosphate metabolic process"/>
    <property type="evidence" value="ECO:0007669"/>
    <property type="project" value="TreeGrafter"/>
</dbReference>